<feature type="domain" description="GRIP" evidence="5">
    <location>
        <begin position="70"/>
        <end position="119"/>
    </location>
</feature>
<dbReference type="GO" id="GO:0006888">
    <property type="term" value="P:endoplasmic reticulum to Golgi vesicle-mediated transport"/>
    <property type="evidence" value="ECO:0007669"/>
    <property type="project" value="TreeGrafter"/>
</dbReference>
<reference evidence="6" key="1">
    <citation type="journal article" date="2020" name="G3 (Bethesda)">
        <title>High-Quality Assemblies for Three Invasive Social Wasps from the &lt;i&gt;Vespula&lt;/i&gt; Genus.</title>
        <authorList>
            <person name="Harrop T.W.R."/>
            <person name="Guhlin J."/>
            <person name="McLaughlin G.M."/>
            <person name="Permina E."/>
            <person name="Stockwell P."/>
            <person name="Gilligan J."/>
            <person name="Le Lec M.F."/>
            <person name="Gruber M.A.M."/>
            <person name="Quinn O."/>
            <person name="Lovegrove M."/>
            <person name="Duncan E.J."/>
            <person name="Remnant E.J."/>
            <person name="Van Eeckhoven J."/>
            <person name="Graham B."/>
            <person name="Knapp R.A."/>
            <person name="Langford K.W."/>
            <person name="Kronenberg Z."/>
            <person name="Press M.O."/>
            <person name="Eacker S.M."/>
            <person name="Wilson-Rankin E.E."/>
            <person name="Purcell J."/>
            <person name="Lester P.J."/>
            <person name="Dearden P.K."/>
        </authorList>
    </citation>
    <scope>NUCLEOTIDE SEQUENCE</scope>
    <source>
        <strain evidence="6">Linc-1</strain>
    </source>
</reference>
<dbReference type="PANTHER" id="PTHR18921">
    <property type="entry name" value="MYOSIN HEAVY CHAIN - RELATED"/>
    <property type="match status" value="1"/>
</dbReference>
<name>A0A834JBH2_VESGE</name>
<evidence type="ECO:0000256" key="1">
    <source>
        <dbReference type="ARBA" id="ARBA00004555"/>
    </source>
</evidence>
<evidence type="ECO:0000256" key="4">
    <source>
        <dbReference type="SAM" id="MobiDB-lite"/>
    </source>
</evidence>
<evidence type="ECO:0000313" key="7">
    <source>
        <dbReference type="Proteomes" id="UP000617340"/>
    </source>
</evidence>
<feature type="compositionally biased region" description="Low complexity" evidence="4">
    <location>
        <begin position="158"/>
        <end position="185"/>
    </location>
</feature>
<dbReference type="GO" id="GO:0007030">
    <property type="term" value="P:Golgi organization"/>
    <property type="evidence" value="ECO:0007669"/>
    <property type="project" value="TreeGrafter"/>
</dbReference>
<dbReference type="PANTHER" id="PTHR18921:SF2">
    <property type="entry name" value="THYROID RECEPTOR-INTERACTING PROTEIN 11"/>
    <property type="match status" value="1"/>
</dbReference>
<dbReference type="EMBL" id="JACSDZ010000017">
    <property type="protein sequence ID" value="KAF7384536.1"/>
    <property type="molecule type" value="Genomic_DNA"/>
</dbReference>
<organism evidence="6 7">
    <name type="scientific">Vespula germanica</name>
    <name type="common">German yellow jacket</name>
    <name type="synonym">Paravespula germanica</name>
    <dbReference type="NCBI Taxonomy" id="30212"/>
    <lineage>
        <taxon>Eukaryota</taxon>
        <taxon>Metazoa</taxon>
        <taxon>Ecdysozoa</taxon>
        <taxon>Arthropoda</taxon>
        <taxon>Hexapoda</taxon>
        <taxon>Insecta</taxon>
        <taxon>Pterygota</taxon>
        <taxon>Neoptera</taxon>
        <taxon>Endopterygota</taxon>
        <taxon>Hymenoptera</taxon>
        <taxon>Apocrita</taxon>
        <taxon>Aculeata</taxon>
        <taxon>Vespoidea</taxon>
        <taxon>Vespidae</taxon>
        <taxon>Vespinae</taxon>
        <taxon>Vespula</taxon>
    </lineage>
</organism>
<dbReference type="Proteomes" id="UP000617340">
    <property type="component" value="Unassembled WGS sequence"/>
</dbReference>
<dbReference type="GO" id="GO:0031267">
    <property type="term" value="F:small GTPase binding"/>
    <property type="evidence" value="ECO:0007669"/>
    <property type="project" value="TreeGrafter"/>
</dbReference>
<comment type="caution">
    <text evidence="6">The sequence shown here is derived from an EMBL/GenBank/DDBJ whole genome shotgun (WGS) entry which is preliminary data.</text>
</comment>
<evidence type="ECO:0000259" key="5">
    <source>
        <dbReference type="PROSITE" id="PS50913"/>
    </source>
</evidence>
<dbReference type="PROSITE" id="PS50913">
    <property type="entry name" value="GRIP"/>
    <property type="match status" value="1"/>
</dbReference>
<dbReference type="AlphaFoldDB" id="A0A834JBH2"/>
<keyword evidence="7" id="KW-1185">Reference proteome</keyword>
<feature type="region of interest" description="Disordered" evidence="4">
    <location>
        <begin position="151"/>
        <end position="185"/>
    </location>
</feature>
<protein>
    <recommendedName>
        <fullName evidence="5">GRIP domain-containing protein</fullName>
    </recommendedName>
</protein>
<comment type="subcellular location">
    <subcellularLocation>
        <location evidence="1">Golgi apparatus</location>
    </subcellularLocation>
</comment>
<evidence type="ECO:0000256" key="3">
    <source>
        <dbReference type="ARBA" id="ARBA00023054"/>
    </source>
</evidence>
<proteinExistence type="predicted"/>
<sequence length="216" mass="23917">MQHVQLRCGCEYYIRYWCNIKTTSTCVILALMSVQRTNLPTLQRLNECTLERLMELVNTADQRIEEAMQSGVGKVDKNLMKNLLLGYLSSSTADKSSVLRVFATVLDFTEHDRDKAGLNNGIANNSWFSRLNGGNGAPTKATAFVRFLESESKPKPQLPGLPISSSSSPRPTHSRQHSTSSSHSTLLLSNITLPTFPDFVPARNTGSILKEVLKDS</sequence>
<keyword evidence="2" id="KW-0333">Golgi apparatus</keyword>
<evidence type="ECO:0000313" key="6">
    <source>
        <dbReference type="EMBL" id="KAF7384536.1"/>
    </source>
</evidence>
<evidence type="ECO:0000256" key="2">
    <source>
        <dbReference type="ARBA" id="ARBA00023034"/>
    </source>
</evidence>
<keyword evidence="3" id="KW-0175">Coiled coil</keyword>
<dbReference type="GO" id="GO:0005794">
    <property type="term" value="C:Golgi apparatus"/>
    <property type="evidence" value="ECO:0007669"/>
    <property type="project" value="UniProtKB-SubCell"/>
</dbReference>
<dbReference type="InterPro" id="IPR000237">
    <property type="entry name" value="GRIP_dom"/>
</dbReference>
<gene>
    <name evidence="6" type="ORF">HZH68_014148</name>
</gene>
<accession>A0A834JBH2</accession>